<evidence type="ECO:0000313" key="3">
    <source>
        <dbReference type="Proteomes" id="UP000002630"/>
    </source>
</evidence>
<proteinExistence type="predicted"/>
<name>D8LSZ8_ECTSI</name>
<accession>D8LSZ8</accession>
<organism evidence="2 3">
    <name type="scientific">Ectocarpus siliculosus</name>
    <name type="common">Brown alga</name>
    <name type="synonym">Conferva siliculosa</name>
    <dbReference type="NCBI Taxonomy" id="2880"/>
    <lineage>
        <taxon>Eukaryota</taxon>
        <taxon>Sar</taxon>
        <taxon>Stramenopiles</taxon>
        <taxon>Ochrophyta</taxon>
        <taxon>PX clade</taxon>
        <taxon>Phaeophyceae</taxon>
        <taxon>Ectocarpales</taxon>
        <taxon>Ectocarpaceae</taxon>
        <taxon>Ectocarpus</taxon>
    </lineage>
</organism>
<evidence type="ECO:0000256" key="1">
    <source>
        <dbReference type="SAM" id="MobiDB-lite"/>
    </source>
</evidence>
<gene>
    <name evidence="2" type="ORF">Esi_0077_0129</name>
</gene>
<keyword evidence="3" id="KW-1185">Reference proteome</keyword>
<feature type="region of interest" description="Disordered" evidence="1">
    <location>
        <begin position="117"/>
        <end position="143"/>
    </location>
</feature>
<dbReference type="Proteomes" id="UP000002630">
    <property type="component" value="Unassembled WGS sequence"/>
</dbReference>
<feature type="region of interest" description="Disordered" evidence="1">
    <location>
        <begin position="31"/>
        <end position="80"/>
    </location>
</feature>
<dbReference type="AlphaFoldDB" id="D8LSZ8"/>
<feature type="compositionally biased region" description="Low complexity" evidence="1">
    <location>
        <begin position="46"/>
        <end position="59"/>
    </location>
</feature>
<sequence>MGSAHRIQLDGGVRYVSPAAAHLFAARAASGGVPNLSSSEADWRYFQHQQQQQQQQGFGQDEGYQASDGGESRQQQQDIEVERLCPPSPVASVEGVTSPQAYLEAILLERTAQSLAHADRVPRKSSPSHPNLPRRLAFQQSTI</sequence>
<reference evidence="2 3" key="1">
    <citation type="journal article" date="2010" name="Nature">
        <title>The Ectocarpus genome and the independent evolution of multicellularity in brown algae.</title>
        <authorList>
            <person name="Cock J.M."/>
            <person name="Sterck L."/>
            <person name="Rouze P."/>
            <person name="Scornet D."/>
            <person name="Allen A.E."/>
            <person name="Amoutzias G."/>
            <person name="Anthouard V."/>
            <person name="Artiguenave F."/>
            <person name="Aury J.M."/>
            <person name="Badger J.H."/>
            <person name="Beszteri B."/>
            <person name="Billiau K."/>
            <person name="Bonnet E."/>
            <person name="Bothwell J.H."/>
            <person name="Bowler C."/>
            <person name="Boyen C."/>
            <person name="Brownlee C."/>
            <person name="Carrano C.J."/>
            <person name="Charrier B."/>
            <person name="Cho G.Y."/>
            <person name="Coelho S.M."/>
            <person name="Collen J."/>
            <person name="Corre E."/>
            <person name="Da Silva C."/>
            <person name="Delage L."/>
            <person name="Delaroque N."/>
            <person name="Dittami S.M."/>
            <person name="Doulbeau S."/>
            <person name="Elias M."/>
            <person name="Farnham G."/>
            <person name="Gachon C.M."/>
            <person name="Gschloessl B."/>
            <person name="Heesch S."/>
            <person name="Jabbari K."/>
            <person name="Jubin C."/>
            <person name="Kawai H."/>
            <person name="Kimura K."/>
            <person name="Kloareg B."/>
            <person name="Kupper F.C."/>
            <person name="Lang D."/>
            <person name="Le Bail A."/>
            <person name="Leblanc C."/>
            <person name="Lerouge P."/>
            <person name="Lohr M."/>
            <person name="Lopez P.J."/>
            <person name="Martens C."/>
            <person name="Maumus F."/>
            <person name="Michel G."/>
            <person name="Miranda-Saavedra D."/>
            <person name="Morales J."/>
            <person name="Moreau H."/>
            <person name="Motomura T."/>
            <person name="Nagasato C."/>
            <person name="Napoli C.A."/>
            <person name="Nelson D.R."/>
            <person name="Nyvall-Collen P."/>
            <person name="Peters A.F."/>
            <person name="Pommier C."/>
            <person name="Potin P."/>
            <person name="Poulain J."/>
            <person name="Quesneville H."/>
            <person name="Read B."/>
            <person name="Rensing S.A."/>
            <person name="Ritter A."/>
            <person name="Rousvoal S."/>
            <person name="Samanta M."/>
            <person name="Samson G."/>
            <person name="Schroeder D.C."/>
            <person name="Segurens B."/>
            <person name="Strittmatter M."/>
            <person name="Tonon T."/>
            <person name="Tregear J.W."/>
            <person name="Valentin K."/>
            <person name="von Dassow P."/>
            <person name="Yamagishi T."/>
            <person name="Van de Peer Y."/>
            <person name="Wincker P."/>
        </authorList>
    </citation>
    <scope>NUCLEOTIDE SEQUENCE [LARGE SCALE GENOMIC DNA]</scope>
    <source>
        <strain evidence="3">Ec32 / CCAP1310/4</strain>
    </source>
</reference>
<dbReference type="EMBL" id="FN649760">
    <property type="protein sequence ID" value="CBN77925.1"/>
    <property type="molecule type" value="Genomic_DNA"/>
</dbReference>
<evidence type="ECO:0000313" key="2">
    <source>
        <dbReference type="EMBL" id="CBN77925.1"/>
    </source>
</evidence>
<dbReference type="InParanoid" id="D8LSZ8"/>
<protein>
    <submittedName>
        <fullName evidence="2">Uncharacterized protein</fullName>
    </submittedName>
</protein>